<comment type="caution">
    <text evidence="2">The sequence shown here is derived from an EMBL/GenBank/DDBJ whole genome shotgun (WGS) entry which is preliminary data.</text>
</comment>
<dbReference type="PANTHER" id="PTHR14614">
    <property type="entry name" value="HEPATOCELLULAR CARCINOMA-ASSOCIATED ANTIGEN"/>
    <property type="match status" value="1"/>
</dbReference>
<feature type="region of interest" description="Disordered" evidence="1">
    <location>
        <begin position="1"/>
        <end position="21"/>
    </location>
</feature>
<dbReference type="Pfam" id="PF10294">
    <property type="entry name" value="Methyltransf_16"/>
    <property type="match status" value="1"/>
</dbReference>
<evidence type="ECO:0000256" key="1">
    <source>
        <dbReference type="SAM" id="MobiDB-lite"/>
    </source>
</evidence>
<evidence type="ECO:0000313" key="2">
    <source>
        <dbReference type="EMBL" id="GMN46150.1"/>
    </source>
</evidence>
<dbReference type="PANTHER" id="PTHR14614:SF109">
    <property type="entry name" value="RIBOSOMAL LYSINE N-METHYLTRANSFERASE 5"/>
    <property type="match status" value="1"/>
</dbReference>
<reference evidence="2" key="1">
    <citation type="submission" date="2023-07" db="EMBL/GenBank/DDBJ databases">
        <title>draft genome sequence of fig (Ficus carica).</title>
        <authorList>
            <person name="Takahashi T."/>
            <person name="Nishimura K."/>
        </authorList>
    </citation>
    <scope>NUCLEOTIDE SEQUENCE</scope>
</reference>
<dbReference type="SUPFAM" id="SSF53335">
    <property type="entry name" value="S-adenosyl-L-methionine-dependent methyltransferases"/>
    <property type="match status" value="1"/>
</dbReference>
<feature type="compositionally biased region" description="Basic and acidic residues" evidence="1">
    <location>
        <begin position="7"/>
        <end position="21"/>
    </location>
</feature>
<dbReference type="Proteomes" id="UP001187192">
    <property type="component" value="Unassembled WGS sequence"/>
</dbReference>
<organism evidence="2 3">
    <name type="scientific">Ficus carica</name>
    <name type="common">Common fig</name>
    <dbReference type="NCBI Taxonomy" id="3494"/>
    <lineage>
        <taxon>Eukaryota</taxon>
        <taxon>Viridiplantae</taxon>
        <taxon>Streptophyta</taxon>
        <taxon>Embryophyta</taxon>
        <taxon>Tracheophyta</taxon>
        <taxon>Spermatophyta</taxon>
        <taxon>Magnoliopsida</taxon>
        <taxon>eudicotyledons</taxon>
        <taxon>Gunneridae</taxon>
        <taxon>Pentapetalae</taxon>
        <taxon>rosids</taxon>
        <taxon>fabids</taxon>
        <taxon>Rosales</taxon>
        <taxon>Moraceae</taxon>
        <taxon>Ficeae</taxon>
        <taxon>Ficus</taxon>
    </lineage>
</organism>
<name>A0AA88D6G1_FICCA</name>
<dbReference type="AlphaFoldDB" id="A0AA88D6G1"/>
<accession>A0AA88D6G1</accession>
<dbReference type="Gene3D" id="3.40.50.150">
    <property type="entry name" value="Vaccinia Virus protein VP39"/>
    <property type="match status" value="1"/>
</dbReference>
<proteinExistence type="predicted"/>
<keyword evidence="3" id="KW-1185">Reference proteome</keyword>
<dbReference type="EMBL" id="BTGU01000022">
    <property type="protein sequence ID" value="GMN46150.1"/>
    <property type="molecule type" value="Genomic_DNA"/>
</dbReference>
<protein>
    <submittedName>
        <fullName evidence="2">Uncharacterized protein</fullName>
    </submittedName>
</protein>
<gene>
    <name evidence="2" type="ORF">TIFTF001_015327</name>
</gene>
<dbReference type="InterPro" id="IPR019410">
    <property type="entry name" value="Methyltransf_16"/>
</dbReference>
<evidence type="ECO:0000313" key="3">
    <source>
        <dbReference type="Proteomes" id="UP001187192"/>
    </source>
</evidence>
<dbReference type="InterPro" id="IPR029063">
    <property type="entry name" value="SAM-dependent_MTases_sf"/>
</dbReference>
<sequence length="305" mass="33207">MASTPAEVRREEDREVSDESDRMVRLGSYGGMVRPLLFLKDDDIHYDHEEDEDGNEDSAAAAAAVEETMLLWGIQQPTLSKPNAFVSQSSLRLPLDSCGHSLSILQSPSSLSTPGVTGAVMWDSGVVLGKFLEHAVDSSMLNLQGKKIVELGSGCGLVGCIAALLGGHVILTDLPDRLRLLKKNIEVNLGHGNIRGSATVTELTWGDDPDLQLIEPLPDFGSDVVYSEGAVADLLATLKQLCGYETTIFLAGELRNDAILEYFLEAAMKDFLVGRVDQTQWHPDYCSRRVVLGDMAFCLGKKKRN</sequence>